<dbReference type="AlphaFoldDB" id="A0A6G9D4X2"/>
<dbReference type="EMBL" id="CP050125">
    <property type="protein sequence ID" value="QIP43881.1"/>
    <property type="molecule type" value="Genomic_DNA"/>
</dbReference>
<dbReference type="RefSeq" id="WP_166503028.1">
    <property type="nucleotide sequence ID" value="NZ_CP050125.1"/>
</dbReference>
<gene>
    <name evidence="2" type="ORF">G9444_6638</name>
</gene>
<evidence type="ECO:0000256" key="1">
    <source>
        <dbReference type="SAM" id="MobiDB-lite"/>
    </source>
</evidence>
<name>A0A6G9D4X2_RHOER</name>
<dbReference type="Proteomes" id="UP000502345">
    <property type="component" value="Plasmid plas1"/>
</dbReference>
<evidence type="ECO:0000313" key="3">
    <source>
        <dbReference type="Proteomes" id="UP000502345"/>
    </source>
</evidence>
<organism evidence="2 3">
    <name type="scientific">Rhodococcus erythropolis</name>
    <name type="common">Arthrobacter picolinophilus</name>
    <dbReference type="NCBI Taxonomy" id="1833"/>
    <lineage>
        <taxon>Bacteria</taxon>
        <taxon>Bacillati</taxon>
        <taxon>Actinomycetota</taxon>
        <taxon>Actinomycetes</taxon>
        <taxon>Mycobacteriales</taxon>
        <taxon>Nocardiaceae</taxon>
        <taxon>Rhodococcus</taxon>
        <taxon>Rhodococcus erythropolis group</taxon>
    </lineage>
</organism>
<geneLocation type="plasmid" evidence="2 3">
    <name>plas1</name>
</geneLocation>
<feature type="region of interest" description="Disordered" evidence="1">
    <location>
        <begin position="34"/>
        <end position="55"/>
    </location>
</feature>
<accession>A0A6G9D4X2</accession>
<reference evidence="2 3" key="1">
    <citation type="submission" date="2020-03" db="EMBL/GenBank/DDBJ databases">
        <title>Screen low temperature-resistant strains for efficient degradation of petroleum hydrocarbons under the low temperature.</title>
        <authorList>
            <person name="Wang Y."/>
            <person name="Chen J."/>
        </authorList>
    </citation>
    <scope>NUCLEOTIDE SEQUENCE [LARGE SCALE GENOMIC DNA]</scope>
    <source>
        <strain evidence="2 3">KB1</strain>
        <plasmid evidence="2 3">plas1</plasmid>
    </source>
</reference>
<keyword evidence="2" id="KW-0614">Plasmid</keyword>
<evidence type="ECO:0000313" key="2">
    <source>
        <dbReference type="EMBL" id="QIP43881.1"/>
    </source>
</evidence>
<proteinExistence type="predicted"/>
<protein>
    <submittedName>
        <fullName evidence="2">Uncharacterized protein</fullName>
    </submittedName>
</protein>
<sequence length="55" mass="6144">MSKDQTSRRHRPDLTFHPDILGIPAQFRVVDTRRAEEAGPDTAGDAVRDIGVQEN</sequence>